<keyword evidence="2" id="KW-1185">Reference proteome</keyword>
<name>A0ACB8U6H4_9APHY</name>
<proteinExistence type="predicted"/>
<gene>
    <name evidence="1" type="ORF">BDY19DRAFT_888424</name>
</gene>
<dbReference type="EMBL" id="MU274909">
    <property type="protein sequence ID" value="KAI0089972.1"/>
    <property type="molecule type" value="Genomic_DNA"/>
</dbReference>
<evidence type="ECO:0000313" key="1">
    <source>
        <dbReference type="EMBL" id="KAI0089972.1"/>
    </source>
</evidence>
<sequence length="325" mass="34972">MFSILTTTAASQALAATGVLLSTAAILYSQHVRRNRRGIPKDKERVVVIGGGSGIGRAIAHIYSTRGAKVCIVGRQGDALESVKDECVELRAKVAKLGEADAVITVVADFADAEDMVKLREVLVKVWNGVDTVIVSAGVSALRPLLEVAGVHNKGDEARVDDVQKTIDVSNAAVRGNYTGPLVTAVTLIPLLQSSSSSPSILLISSLAALVPAPTRSLYGSTKSASLLLYQSLAIEHPQITFTAAIPATVEGNFRASAVDQGPVRETDPNRHGLKREYVARRCVEAVDAQHKTVLLPYWYARLGHLLYWVVPSVTEYFARRKYNF</sequence>
<organism evidence="1 2">
    <name type="scientific">Irpex rosettiformis</name>
    <dbReference type="NCBI Taxonomy" id="378272"/>
    <lineage>
        <taxon>Eukaryota</taxon>
        <taxon>Fungi</taxon>
        <taxon>Dikarya</taxon>
        <taxon>Basidiomycota</taxon>
        <taxon>Agaricomycotina</taxon>
        <taxon>Agaricomycetes</taxon>
        <taxon>Polyporales</taxon>
        <taxon>Irpicaceae</taxon>
        <taxon>Irpex</taxon>
    </lineage>
</organism>
<protein>
    <submittedName>
        <fullName evidence="1">Uncharacterized protein</fullName>
    </submittedName>
</protein>
<dbReference type="Proteomes" id="UP001055072">
    <property type="component" value="Unassembled WGS sequence"/>
</dbReference>
<evidence type="ECO:0000313" key="2">
    <source>
        <dbReference type="Proteomes" id="UP001055072"/>
    </source>
</evidence>
<reference evidence="1" key="1">
    <citation type="journal article" date="2021" name="Environ. Microbiol.">
        <title>Gene family expansions and transcriptome signatures uncover fungal adaptations to wood decay.</title>
        <authorList>
            <person name="Hage H."/>
            <person name="Miyauchi S."/>
            <person name="Viragh M."/>
            <person name="Drula E."/>
            <person name="Min B."/>
            <person name="Chaduli D."/>
            <person name="Navarro D."/>
            <person name="Favel A."/>
            <person name="Norest M."/>
            <person name="Lesage-Meessen L."/>
            <person name="Balint B."/>
            <person name="Merenyi Z."/>
            <person name="de Eugenio L."/>
            <person name="Morin E."/>
            <person name="Martinez A.T."/>
            <person name="Baldrian P."/>
            <person name="Stursova M."/>
            <person name="Martinez M.J."/>
            <person name="Novotny C."/>
            <person name="Magnuson J.K."/>
            <person name="Spatafora J.W."/>
            <person name="Maurice S."/>
            <person name="Pangilinan J."/>
            <person name="Andreopoulos W."/>
            <person name="LaButti K."/>
            <person name="Hundley H."/>
            <person name="Na H."/>
            <person name="Kuo A."/>
            <person name="Barry K."/>
            <person name="Lipzen A."/>
            <person name="Henrissat B."/>
            <person name="Riley R."/>
            <person name="Ahrendt S."/>
            <person name="Nagy L.G."/>
            <person name="Grigoriev I.V."/>
            <person name="Martin F."/>
            <person name="Rosso M.N."/>
        </authorList>
    </citation>
    <scope>NUCLEOTIDE SEQUENCE</scope>
    <source>
        <strain evidence="1">CBS 384.51</strain>
    </source>
</reference>
<comment type="caution">
    <text evidence="1">The sequence shown here is derived from an EMBL/GenBank/DDBJ whole genome shotgun (WGS) entry which is preliminary data.</text>
</comment>
<accession>A0ACB8U6H4</accession>